<dbReference type="HOGENOM" id="CLU_1844008_0_0_6"/>
<feature type="region of interest" description="Disordered" evidence="1">
    <location>
        <begin position="1"/>
        <end position="54"/>
    </location>
</feature>
<reference evidence="2 3" key="1">
    <citation type="journal article" date="2008" name="Genome Biol.">
        <title>The complete genome, comparative and functional analysis of Stenotrophomonas maltophilia reveals an organism heavily shielded by drug resistance determinants.</title>
        <authorList>
            <person name="Crossman L.C."/>
            <person name="Gould V.C."/>
            <person name="Dow J.M."/>
            <person name="Vernikos G.S."/>
            <person name="Okazaki A."/>
            <person name="Sebaihia M."/>
            <person name="Saunders D."/>
            <person name="Arrowsmith C."/>
            <person name="Carver T."/>
            <person name="Peters N."/>
            <person name="Adlem E."/>
            <person name="Kerhornou A."/>
            <person name="Lord A."/>
            <person name="Murphy L."/>
            <person name="Seeger K."/>
            <person name="Squares R."/>
            <person name="Rutter S."/>
            <person name="Quail M.A."/>
            <person name="Rajandream M.A."/>
            <person name="Harris D."/>
            <person name="Churcher C."/>
            <person name="Bentley S.D."/>
            <person name="Parkhill J."/>
            <person name="Thomson N.R."/>
            <person name="Avison M.B."/>
        </authorList>
    </citation>
    <scope>NUCLEOTIDE SEQUENCE [LARGE SCALE GENOMIC DNA]</scope>
    <source>
        <strain evidence="2 3">K279a</strain>
    </source>
</reference>
<dbReference type="EnsemblBacteria" id="CAQ46967">
    <property type="protein sequence ID" value="CAQ46967"/>
    <property type="gene ID" value="Smlt3546"/>
</dbReference>
<gene>
    <name evidence="2" type="ordered locus">Smlt3546</name>
</gene>
<accession>B2FPX6</accession>
<dbReference type="KEGG" id="sml:Smlt3546"/>
<evidence type="ECO:0000256" key="1">
    <source>
        <dbReference type="SAM" id="MobiDB-lite"/>
    </source>
</evidence>
<protein>
    <submittedName>
        <fullName evidence="2">Uncharacterized protein</fullName>
    </submittedName>
</protein>
<evidence type="ECO:0000313" key="3">
    <source>
        <dbReference type="Proteomes" id="UP000008840"/>
    </source>
</evidence>
<name>B2FPX6_STRMK</name>
<sequence>MQPCTCRGQSNSNNNSMHSVGWRGGSGCGRRRKPVPGGLAAASMPRTLPQPDPPRLRQIPASCRNGTLLWWVSTLVDTVEPRHAWMRFDFNSKYLILIEIHPRMAWIYPPSPGICRGWGGVGWQDRWRHGWRHRAPRVK</sequence>
<organism evidence="2 3">
    <name type="scientific">Stenotrophomonas maltophilia (strain K279a)</name>
    <dbReference type="NCBI Taxonomy" id="522373"/>
    <lineage>
        <taxon>Bacteria</taxon>
        <taxon>Pseudomonadati</taxon>
        <taxon>Pseudomonadota</taxon>
        <taxon>Gammaproteobacteria</taxon>
        <taxon>Lysobacterales</taxon>
        <taxon>Lysobacteraceae</taxon>
        <taxon>Stenotrophomonas</taxon>
        <taxon>Stenotrophomonas maltophilia group</taxon>
    </lineage>
</organism>
<evidence type="ECO:0000313" key="2">
    <source>
        <dbReference type="EMBL" id="CAQ46967.1"/>
    </source>
</evidence>
<dbReference type="AlphaFoldDB" id="B2FPX6"/>
<dbReference type="Proteomes" id="UP000008840">
    <property type="component" value="Chromosome"/>
</dbReference>
<keyword evidence="3" id="KW-1185">Reference proteome</keyword>
<proteinExistence type="predicted"/>
<dbReference type="EMBL" id="AM743169">
    <property type="protein sequence ID" value="CAQ46967.1"/>
    <property type="molecule type" value="Genomic_DNA"/>
</dbReference>
<feature type="compositionally biased region" description="Polar residues" evidence="1">
    <location>
        <begin position="7"/>
        <end position="18"/>
    </location>
</feature>